<evidence type="ECO:0000256" key="2">
    <source>
        <dbReference type="ARBA" id="ARBA00010337"/>
    </source>
</evidence>
<gene>
    <name evidence="9" type="ORF">KP79_PYT02162</name>
</gene>
<keyword evidence="4 6" id="KW-0493">Microtubule</keyword>
<evidence type="ECO:0000256" key="3">
    <source>
        <dbReference type="ARBA" id="ARBA00022490"/>
    </source>
</evidence>
<dbReference type="GO" id="GO:0000922">
    <property type="term" value="C:spindle pole"/>
    <property type="evidence" value="ECO:0007669"/>
    <property type="project" value="InterPro"/>
</dbReference>
<dbReference type="InterPro" id="IPR007259">
    <property type="entry name" value="GCP"/>
</dbReference>
<name>A0A210PYR3_MIZYE</name>
<dbReference type="GO" id="GO:0043015">
    <property type="term" value="F:gamma-tubulin binding"/>
    <property type="evidence" value="ECO:0007669"/>
    <property type="project" value="InterPro"/>
</dbReference>
<evidence type="ECO:0000256" key="4">
    <source>
        <dbReference type="ARBA" id="ARBA00022701"/>
    </source>
</evidence>
<evidence type="ECO:0000313" key="10">
    <source>
        <dbReference type="Proteomes" id="UP000242188"/>
    </source>
</evidence>
<dbReference type="InterPro" id="IPR042241">
    <property type="entry name" value="GCP_C_sf"/>
</dbReference>
<dbReference type="EMBL" id="NEDP02005378">
    <property type="protein sequence ID" value="OWF41624.1"/>
    <property type="molecule type" value="Genomic_DNA"/>
</dbReference>
<dbReference type="Pfam" id="PF04130">
    <property type="entry name" value="GCP_C_terminal"/>
    <property type="match status" value="1"/>
</dbReference>
<dbReference type="GO" id="GO:0051011">
    <property type="term" value="F:microtubule minus-end binding"/>
    <property type="evidence" value="ECO:0007669"/>
    <property type="project" value="TreeGrafter"/>
</dbReference>
<comment type="similarity">
    <text evidence="2 6">Belongs to the TUBGCP family.</text>
</comment>
<dbReference type="STRING" id="6573.A0A210PYR3"/>
<comment type="subcellular location">
    <subcellularLocation>
        <location evidence="1 6">Cytoplasm</location>
        <location evidence="1 6">Cytoskeleton</location>
        <location evidence="1 6">Microtubule organizing center</location>
    </subcellularLocation>
</comment>
<keyword evidence="3 6" id="KW-0963">Cytoplasm</keyword>
<dbReference type="InterPro" id="IPR041470">
    <property type="entry name" value="GCP_N"/>
</dbReference>
<dbReference type="Pfam" id="PF17681">
    <property type="entry name" value="GCP_N_terminal"/>
    <property type="match status" value="1"/>
</dbReference>
<dbReference type="GO" id="GO:0051321">
    <property type="term" value="P:meiotic cell cycle"/>
    <property type="evidence" value="ECO:0007669"/>
    <property type="project" value="TreeGrafter"/>
</dbReference>
<dbReference type="InterPro" id="IPR040457">
    <property type="entry name" value="GCP_C"/>
</dbReference>
<evidence type="ECO:0000259" key="8">
    <source>
        <dbReference type="Pfam" id="PF17681"/>
    </source>
</evidence>
<dbReference type="GO" id="GO:0000930">
    <property type="term" value="C:gamma-tubulin complex"/>
    <property type="evidence" value="ECO:0007669"/>
    <property type="project" value="TreeGrafter"/>
</dbReference>
<comment type="caution">
    <text evidence="9">The sequence shown here is derived from an EMBL/GenBank/DDBJ whole genome shotgun (WGS) entry which is preliminary data.</text>
</comment>
<evidence type="ECO:0000256" key="1">
    <source>
        <dbReference type="ARBA" id="ARBA00004267"/>
    </source>
</evidence>
<feature type="domain" description="Gamma tubulin complex component protein N-terminal" evidence="8">
    <location>
        <begin position="2"/>
        <end position="342"/>
    </location>
</feature>
<accession>A0A210PYR3</accession>
<keyword evidence="5 6" id="KW-0206">Cytoskeleton</keyword>
<reference evidence="9 10" key="1">
    <citation type="journal article" date="2017" name="Nat. Ecol. Evol.">
        <title>Scallop genome provides insights into evolution of bilaterian karyotype and development.</title>
        <authorList>
            <person name="Wang S."/>
            <person name="Zhang J."/>
            <person name="Jiao W."/>
            <person name="Li J."/>
            <person name="Xun X."/>
            <person name="Sun Y."/>
            <person name="Guo X."/>
            <person name="Huan P."/>
            <person name="Dong B."/>
            <person name="Zhang L."/>
            <person name="Hu X."/>
            <person name="Sun X."/>
            <person name="Wang J."/>
            <person name="Zhao C."/>
            <person name="Wang Y."/>
            <person name="Wang D."/>
            <person name="Huang X."/>
            <person name="Wang R."/>
            <person name="Lv J."/>
            <person name="Li Y."/>
            <person name="Zhang Z."/>
            <person name="Liu B."/>
            <person name="Lu W."/>
            <person name="Hui Y."/>
            <person name="Liang J."/>
            <person name="Zhou Z."/>
            <person name="Hou R."/>
            <person name="Li X."/>
            <person name="Liu Y."/>
            <person name="Li H."/>
            <person name="Ning X."/>
            <person name="Lin Y."/>
            <person name="Zhao L."/>
            <person name="Xing Q."/>
            <person name="Dou J."/>
            <person name="Li Y."/>
            <person name="Mao J."/>
            <person name="Guo H."/>
            <person name="Dou H."/>
            <person name="Li T."/>
            <person name="Mu C."/>
            <person name="Jiang W."/>
            <person name="Fu Q."/>
            <person name="Fu X."/>
            <person name="Miao Y."/>
            <person name="Liu J."/>
            <person name="Yu Q."/>
            <person name="Li R."/>
            <person name="Liao H."/>
            <person name="Li X."/>
            <person name="Kong Y."/>
            <person name="Jiang Z."/>
            <person name="Chourrout D."/>
            <person name="Li R."/>
            <person name="Bao Z."/>
        </authorList>
    </citation>
    <scope>NUCLEOTIDE SEQUENCE [LARGE SCALE GENOMIC DNA]</scope>
    <source>
        <strain evidence="9 10">PY_sf001</strain>
    </source>
</reference>
<evidence type="ECO:0000256" key="6">
    <source>
        <dbReference type="RuleBase" id="RU363050"/>
    </source>
</evidence>
<dbReference type="PANTHER" id="PTHR19302">
    <property type="entry name" value="GAMMA TUBULIN COMPLEX PROTEIN"/>
    <property type="match status" value="1"/>
</dbReference>
<evidence type="ECO:0000256" key="5">
    <source>
        <dbReference type="ARBA" id="ARBA00023212"/>
    </source>
</evidence>
<proteinExistence type="inferred from homology"/>
<evidence type="ECO:0000259" key="7">
    <source>
        <dbReference type="Pfam" id="PF04130"/>
    </source>
</evidence>
<dbReference type="AlphaFoldDB" id="A0A210PYR3"/>
<keyword evidence="10" id="KW-1185">Reference proteome</keyword>
<protein>
    <recommendedName>
        <fullName evidence="6">Gamma-tubulin complex component</fullName>
    </recommendedName>
</protein>
<organism evidence="9 10">
    <name type="scientific">Mizuhopecten yessoensis</name>
    <name type="common">Japanese scallop</name>
    <name type="synonym">Patinopecten yessoensis</name>
    <dbReference type="NCBI Taxonomy" id="6573"/>
    <lineage>
        <taxon>Eukaryota</taxon>
        <taxon>Metazoa</taxon>
        <taxon>Spiralia</taxon>
        <taxon>Lophotrochozoa</taxon>
        <taxon>Mollusca</taxon>
        <taxon>Bivalvia</taxon>
        <taxon>Autobranchia</taxon>
        <taxon>Pteriomorphia</taxon>
        <taxon>Pectinida</taxon>
        <taxon>Pectinoidea</taxon>
        <taxon>Pectinidae</taxon>
        <taxon>Mizuhopecten</taxon>
    </lineage>
</organism>
<sequence length="656" mass="74570">MLHEILFALSGHSGGLFVDNNGEIKVLSDVPFICPSEIDLLNKLCQLGTHYRDFNAFIKKHGGTLSLKQDGCGRIEGIHGLYLKSFCNGLDQLLDDYRQALHRLEMDTLQDPHLPMSHLLCSLQEYHLLFPALATVVEQICNHKAHGCYILDILHKNSMCGLPVVKLAMHRILHVCHAVMYKQLCSWLLHGVLMDPYLEFFIQHSSDEDSNQNAASLEDEDDLGLMGVTGRQLQRALSLTLPAVESSSGGSKFSLRANLLPVYIPVRVANKILFTGESIQMFESDKKPNAFKRGGILKNKEDEFAQDLYEMSKQEEFNGMMFESMVDKIRTYVAEHLWSLVVQDSDLLSHLKIIKDFYLLGRGELFLAFIDQTQTMLRAPPVGTTEHDVNTAFQQSARNVLIDDEELLQRFHLTVAYKAPEKKQTDSVSSLTLSSPVESGWSALGLAHTVQWPLHIFFTPSSLKKYNRLFCFLLAVRRAQVDIQQCWVLQMQFKQRLVSREEMAKWQLRTHMSFLVDNLQYYLQVDVIESQYGILVEKINSTRDFEAVRLAHDQFLSALLSQSFIHSKPVSNCLSEILEQCGAFSHLLTHSESPMSQREITQLQSIGKSFQLQSNLLFKILSSVRSHNASPHLAQLLLRLDFNKYFTTAGGQLGRY</sequence>
<dbReference type="Proteomes" id="UP000242188">
    <property type="component" value="Unassembled WGS sequence"/>
</dbReference>
<dbReference type="PANTHER" id="PTHR19302:SF27">
    <property type="entry name" value="GAMMA-TUBULIN COMPLEX COMPONENT 4"/>
    <property type="match status" value="1"/>
</dbReference>
<dbReference type="GO" id="GO:0051225">
    <property type="term" value="P:spindle assembly"/>
    <property type="evidence" value="ECO:0007669"/>
    <property type="project" value="TreeGrafter"/>
</dbReference>
<evidence type="ECO:0000313" key="9">
    <source>
        <dbReference type="EMBL" id="OWF41624.1"/>
    </source>
</evidence>
<dbReference type="Gene3D" id="1.20.120.1900">
    <property type="entry name" value="Gamma-tubulin complex, C-terminal domain"/>
    <property type="match status" value="1"/>
</dbReference>
<dbReference type="GO" id="GO:0005874">
    <property type="term" value="C:microtubule"/>
    <property type="evidence" value="ECO:0007669"/>
    <property type="project" value="UniProtKB-KW"/>
</dbReference>
<dbReference type="GO" id="GO:0007020">
    <property type="term" value="P:microtubule nucleation"/>
    <property type="evidence" value="ECO:0007669"/>
    <property type="project" value="InterPro"/>
</dbReference>
<dbReference type="GO" id="GO:0031122">
    <property type="term" value="P:cytoplasmic microtubule organization"/>
    <property type="evidence" value="ECO:0007669"/>
    <property type="project" value="TreeGrafter"/>
</dbReference>
<dbReference type="OrthoDB" id="78652at2759"/>
<feature type="domain" description="Gamma tubulin complex component C-terminal" evidence="7">
    <location>
        <begin position="347"/>
        <end position="646"/>
    </location>
</feature>
<dbReference type="GO" id="GO:0000278">
    <property type="term" value="P:mitotic cell cycle"/>
    <property type="evidence" value="ECO:0007669"/>
    <property type="project" value="TreeGrafter"/>
</dbReference>